<evidence type="ECO:0000313" key="2">
    <source>
        <dbReference type="Proteomes" id="UP001454036"/>
    </source>
</evidence>
<protein>
    <submittedName>
        <fullName evidence="1">Uncharacterized protein</fullName>
    </submittedName>
</protein>
<dbReference type="Proteomes" id="UP001454036">
    <property type="component" value="Unassembled WGS sequence"/>
</dbReference>
<proteinExistence type="predicted"/>
<dbReference type="EMBL" id="BAABME010008462">
    <property type="protein sequence ID" value="GAA0173139.1"/>
    <property type="molecule type" value="Genomic_DNA"/>
</dbReference>
<dbReference type="AlphaFoldDB" id="A0AAV3RBB5"/>
<accession>A0AAV3RBB5</accession>
<comment type="caution">
    <text evidence="1">The sequence shown here is derived from an EMBL/GenBank/DDBJ whole genome shotgun (WGS) entry which is preliminary data.</text>
</comment>
<reference evidence="1 2" key="1">
    <citation type="submission" date="2024-01" db="EMBL/GenBank/DDBJ databases">
        <title>The complete chloroplast genome sequence of Lithospermum erythrorhizon: insights into the phylogenetic relationship among Boraginaceae species and the maternal lineages of purple gromwells.</title>
        <authorList>
            <person name="Okada T."/>
            <person name="Watanabe K."/>
        </authorList>
    </citation>
    <scope>NUCLEOTIDE SEQUENCE [LARGE SCALE GENOMIC DNA]</scope>
</reference>
<organism evidence="1 2">
    <name type="scientific">Lithospermum erythrorhizon</name>
    <name type="common">Purple gromwell</name>
    <name type="synonym">Lithospermum officinale var. erythrorhizon</name>
    <dbReference type="NCBI Taxonomy" id="34254"/>
    <lineage>
        <taxon>Eukaryota</taxon>
        <taxon>Viridiplantae</taxon>
        <taxon>Streptophyta</taxon>
        <taxon>Embryophyta</taxon>
        <taxon>Tracheophyta</taxon>
        <taxon>Spermatophyta</taxon>
        <taxon>Magnoliopsida</taxon>
        <taxon>eudicotyledons</taxon>
        <taxon>Gunneridae</taxon>
        <taxon>Pentapetalae</taxon>
        <taxon>asterids</taxon>
        <taxon>lamiids</taxon>
        <taxon>Boraginales</taxon>
        <taxon>Boraginaceae</taxon>
        <taxon>Boraginoideae</taxon>
        <taxon>Lithospermeae</taxon>
        <taxon>Lithospermum</taxon>
    </lineage>
</organism>
<keyword evidence="2" id="KW-1185">Reference proteome</keyword>
<sequence length="143" mass="16548">MRHGRFREAKRRPEVAIWPPGSASRNRWRWRHCPRGQRNLGIGMCAPFSFRRRALGRGDNIKIRSVPLKDPAKVFKIAKEDVEKTAFVTEYDLYFPEGYGLRLEERRGYVSVNGQQGVLHPDWPEHGDLCVLHAHKNPRSCGS</sequence>
<name>A0AAV3RBB5_LITER</name>
<gene>
    <name evidence="1" type="ORF">LIER_26816</name>
</gene>
<evidence type="ECO:0000313" key="1">
    <source>
        <dbReference type="EMBL" id="GAA0173139.1"/>
    </source>
</evidence>